<dbReference type="RefSeq" id="WP_102184334.1">
    <property type="nucleotide sequence ID" value="NZ_PNGC01000002.1"/>
</dbReference>
<dbReference type="EMBL" id="PNGC01000002">
    <property type="protein sequence ID" value="PMB89288.1"/>
    <property type="molecule type" value="Genomic_DNA"/>
</dbReference>
<sequence length="283" mass="30608">MATASQIINIAAKEVGYTRWSDPNPGTKYGRWYAQKTGSPYFGRSGVPYCAMFASWVLASAGMTPPGGIFAYCPTGLNNARRLGRVHDKHAAIPGDIVFFDWNKDGVADHVGIVTANRGSYLETIEGNTSIGRRGSQSNGGGVYRRARSLSLVLAVATPQYSNASPVHPSNGHRSGLVVDGWAGAATIRRAQQLARTLVDGVISGQWKGNKRYHWAVTGLTYGKGGSTLVRKIQATLGISQDGHWGRQTSIAMQKKLHVTQDGYFGRDSVKAWQKTLNNNKLI</sequence>
<accession>A0ABX4URW7</accession>
<comment type="caution">
    <text evidence="2">The sequence shown here is derived from an EMBL/GenBank/DDBJ whole genome shotgun (WGS) entry which is preliminary data.</text>
</comment>
<reference evidence="2 3" key="1">
    <citation type="submission" date="2017-09" db="EMBL/GenBank/DDBJ databases">
        <title>Bacterial strain isolated from the female urinary microbiota.</title>
        <authorList>
            <person name="Thomas-White K."/>
            <person name="Kumar N."/>
            <person name="Forster S."/>
            <person name="Putonti C."/>
            <person name="Lawley T."/>
            <person name="Wolfe A.J."/>
        </authorList>
    </citation>
    <scope>NUCLEOTIDE SEQUENCE [LARGE SCALE GENOMIC DNA]</scope>
    <source>
        <strain evidence="2 3">UMB0744</strain>
    </source>
</reference>
<organism evidence="2 3">
    <name type="scientific">Varibaculum cambriense</name>
    <dbReference type="NCBI Taxonomy" id="184870"/>
    <lineage>
        <taxon>Bacteria</taxon>
        <taxon>Bacillati</taxon>
        <taxon>Actinomycetota</taxon>
        <taxon>Actinomycetes</taxon>
        <taxon>Actinomycetales</taxon>
        <taxon>Actinomycetaceae</taxon>
        <taxon>Varibaculum</taxon>
    </lineage>
</organism>
<dbReference type="InterPro" id="IPR007921">
    <property type="entry name" value="CHAP_dom"/>
</dbReference>
<dbReference type="SUPFAM" id="SSF54001">
    <property type="entry name" value="Cysteine proteinases"/>
    <property type="match status" value="1"/>
</dbReference>
<keyword evidence="3" id="KW-1185">Reference proteome</keyword>
<dbReference type="Pfam" id="PF05257">
    <property type="entry name" value="CHAP"/>
    <property type="match status" value="1"/>
</dbReference>
<name>A0ABX4URW7_9ACTO</name>
<dbReference type="InterPro" id="IPR038765">
    <property type="entry name" value="Papain-like_cys_pep_sf"/>
</dbReference>
<feature type="domain" description="Peptidase C51" evidence="1">
    <location>
        <begin position="45"/>
        <end position="128"/>
    </location>
</feature>
<evidence type="ECO:0000313" key="2">
    <source>
        <dbReference type="EMBL" id="PMB89288.1"/>
    </source>
</evidence>
<gene>
    <name evidence="2" type="ORF">CJ240_05845</name>
</gene>
<evidence type="ECO:0000259" key="1">
    <source>
        <dbReference type="Pfam" id="PF05257"/>
    </source>
</evidence>
<protein>
    <submittedName>
        <fullName evidence="2">Endolysin</fullName>
    </submittedName>
</protein>
<evidence type="ECO:0000313" key="3">
    <source>
        <dbReference type="Proteomes" id="UP000243201"/>
    </source>
</evidence>
<proteinExistence type="predicted"/>
<dbReference type="Proteomes" id="UP000243201">
    <property type="component" value="Unassembled WGS sequence"/>
</dbReference>
<dbReference type="Gene3D" id="3.90.1720.10">
    <property type="entry name" value="endopeptidase domain like (from Nostoc punctiforme)"/>
    <property type="match status" value="1"/>
</dbReference>